<feature type="chain" id="PRO_5002127746" description="Secreted protein" evidence="1">
    <location>
        <begin position="24"/>
        <end position="87"/>
    </location>
</feature>
<evidence type="ECO:0000313" key="2">
    <source>
        <dbReference type="EMBL" id="CEK83848.1"/>
    </source>
</evidence>
<gene>
    <name evidence="2" type="primary">ORF139311</name>
</gene>
<organism evidence="2">
    <name type="scientific">Arion vulgaris</name>
    <dbReference type="NCBI Taxonomy" id="1028688"/>
    <lineage>
        <taxon>Eukaryota</taxon>
        <taxon>Metazoa</taxon>
        <taxon>Spiralia</taxon>
        <taxon>Lophotrochozoa</taxon>
        <taxon>Mollusca</taxon>
        <taxon>Gastropoda</taxon>
        <taxon>Heterobranchia</taxon>
        <taxon>Euthyneura</taxon>
        <taxon>Panpulmonata</taxon>
        <taxon>Eupulmonata</taxon>
        <taxon>Stylommatophora</taxon>
        <taxon>Helicina</taxon>
        <taxon>Arionoidea</taxon>
        <taxon>Arionidae</taxon>
        <taxon>Arion</taxon>
    </lineage>
</organism>
<keyword evidence="1" id="KW-0732">Signal</keyword>
<feature type="non-terminal residue" evidence="2">
    <location>
        <position position="87"/>
    </location>
</feature>
<feature type="signal peptide" evidence="1">
    <location>
        <begin position="1"/>
        <end position="23"/>
    </location>
</feature>
<accession>A0A0B7ASI4</accession>
<dbReference type="AlphaFoldDB" id="A0A0B7ASI4"/>
<evidence type="ECO:0000256" key="1">
    <source>
        <dbReference type="SAM" id="SignalP"/>
    </source>
</evidence>
<reference evidence="2" key="1">
    <citation type="submission" date="2014-12" db="EMBL/GenBank/DDBJ databases">
        <title>Insight into the proteome of Arion vulgaris.</title>
        <authorList>
            <person name="Aradska J."/>
            <person name="Bulat T."/>
            <person name="Smidak R."/>
            <person name="Sarate P."/>
            <person name="Gangsoo J."/>
            <person name="Sialana F."/>
            <person name="Bilban M."/>
            <person name="Lubec G."/>
        </authorList>
    </citation>
    <scope>NUCLEOTIDE SEQUENCE</scope>
    <source>
        <tissue evidence="2">Skin</tissue>
    </source>
</reference>
<sequence>MSMFLLCTTYLGIVVIHSCVSSAYLILESQSICDDNQQNNHNTVAGLVSDHTRLNYQEHYIDQMSQIFHSLLPHLSTPNGVQVFNKL</sequence>
<proteinExistence type="predicted"/>
<protein>
    <recommendedName>
        <fullName evidence="3">Secreted protein</fullName>
    </recommendedName>
</protein>
<name>A0A0B7ASI4_9EUPU</name>
<dbReference type="EMBL" id="HACG01036983">
    <property type="protein sequence ID" value="CEK83848.1"/>
    <property type="molecule type" value="Transcribed_RNA"/>
</dbReference>
<evidence type="ECO:0008006" key="3">
    <source>
        <dbReference type="Google" id="ProtNLM"/>
    </source>
</evidence>